<dbReference type="AlphaFoldDB" id="A0A319EIZ6"/>
<evidence type="ECO:0000313" key="4">
    <source>
        <dbReference type="EMBL" id="PYI09421.1"/>
    </source>
</evidence>
<keyword evidence="1" id="KW-0862">Zinc</keyword>
<dbReference type="Proteomes" id="UP000248423">
    <property type="component" value="Unassembled WGS sequence"/>
</dbReference>
<protein>
    <recommendedName>
        <fullName evidence="3">C2H2-type domain-containing protein</fullName>
    </recommendedName>
</protein>
<accession>A0A319EIZ6</accession>
<keyword evidence="1" id="KW-0863">Zinc-finger</keyword>
<dbReference type="SMART" id="SM00355">
    <property type="entry name" value="ZnF_C2H2"/>
    <property type="match status" value="2"/>
</dbReference>
<feature type="region of interest" description="Disordered" evidence="2">
    <location>
        <begin position="1"/>
        <end position="31"/>
    </location>
</feature>
<keyword evidence="1" id="KW-0479">Metal-binding</keyword>
<dbReference type="PROSITE" id="PS00028">
    <property type="entry name" value="ZINC_FINGER_C2H2_1"/>
    <property type="match status" value="1"/>
</dbReference>
<feature type="compositionally biased region" description="Polar residues" evidence="2">
    <location>
        <begin position="8"/>
        <end position="24"/>
    </location>
</feature>
<organism evidence="4 5">
    <name type="scientific">Aspergillus sclerotiicarbonarius (strain CBS 121057 / IBT 28362)</name>
    <dbReference type="NCBI Taxonomy" id="1448318"/>
    <lineage>
        <taxon>Eukaryota</taxon>
        <taxon>Fungi</taxon>
        <taxon>Dikarya</taxon>
        <taxon>Ascomycota</taxon>
        <taxon>Pezizomycotina</taxon>
        <taxon>Eurotiomycetes</taxon>
        <taxon>Eurotiomycetidae</taxon>
        <taxon>Eurotiales</taxon>
        <taxon>Aspergillaceae</taxon>
        <taxon>Aspergillus</taxon>
        <taxon>Aspergillus subgen. Circumdati</taxon>
    </lineage>
</organism>
<proteinExistence type="predicted"/>
<dbReference type="VEuPathDB" id="FungiDB:BO78DRAFT_438033"/>
<dbReference type="EMBL" id="KZ826327">
    <property type="protein sequence ID" value="PYI09421.1"/>
    <property type="molecule type" value="Genomic_DNA"/>
</dbReference>
<feature type="domain" description="C2H2-type" evidence="3">
    <location>
        <begin position="257"/>
        <end position="286"/>
    </location>
</feature>
<feature type="compositionally biased region" description="Acidic residues" evidence="2">
    <location>
        <begin position="164"/>
        <end position="173"/>
    </location>
</feature>
<keyword evidence="5" id="KW-1185">Reference proteome</keyword>
<dbReference type="PROSITE" id="PS50157">
    <property type="entry name" value="ZINC_FINGER_C2H2_2"/>
    <property type="match status" value="1"/>
</dbReference>
<dbReference type="InterPro" id="IPR013087">
    <property type="entry name" value="Znf_C2H2_type"/>
</dbReference>
<evidence type="ECO:0000256" key="2">
    <source>
        <dbReference type="SAM" id="MobiDB-lite"/>
    </source>
</evidence>
<feature type="compositionally biased region" description="Low complexity" evidence="2">
    <location>
        <begin position="58"/>
        <end position="68"/>
    </location>
</feature>
<feature type="region of interest" description="Disordered" evidence="2">
    <location>
        <begin position="128"/>
        <end position="173"/>
    </location>
</feature>
<dbReference type="Gene3D" id="3.30.160.60">
    <property type="entry name" value="Classic Zinc Finger"/>
    <property type="match status" value="1"/>
</dbReference>
<name>A0A319EIZ6_ASPSB</name>
<evidence type="ECO:0000256" key="1">
    <source>
        <dbReference type="PROSITE-ProRule" id="PRU00042"/>
    </source>
</evidence>
<feature type="region of interest" description="Disordered" evidence="2">
    <location>
        <begin position="44"/>
        <end position="69"/>
    </location>
</feature>
<feature type="region of interest" description="Disordered" evidence="2">
    <location>
        <begin position="196"/>
        <end position="219"/>
    </location>
</feature>
<gene>
    <name evidence="4" type="ORF">BO78DRAFT_438033</name>
</gene>
<reference evidence="4 5" key="1">
    <citation type="submission" date="2018-02" db="EMBL/GenBank/DDBJ databases">
        <title>The genomes of Aspergillus section Nigri reveals drivers in fungal speciation.</title>
        <authorList>
            <consortium name="DOE Joint Genome Institute"/>
            <person name="Vesth T.C."/>
            <person name="Nybo J."/>
            <person name="Theobald S."/>
            <person name="Brandl J."/>
            <person name="Frisvad J.C."/>
            <person name="Nielsen K.F."/>
            <person name="Lyhne E.K."/>
            <person name="Kogle M.E."/>
            <person name="Kuo A."/>
            <person name="Riley R."/>
            <person name="Clum A."/>
            <person name="Nolan M."/>
            <person name="Lipzen A."/>
            <person name="Salamov A."/>
            <person name="Henrissat B."/>
            <person name="Wiebenga A."/>
            <person name="De vries R.P."/>
            <person name="Grigoriev I.V."/>
            <person name="Mortensen U.H."/>
            <person name="Andersen M.R."/>
            <person name="Baker S.E."/>
        </authorList>
    </citation>
    <scope>NUCLEOTIDE SEQUENCE [LARGE SCALE GENOMIC DNA]</scope>
    <source>
        <strain evidence="4 5">CBS 121057</strain>
    </source>
</reference>
<evidence type="ECO:0000259" key="3">
    <source>
        <dbReference type="PROSITE" id="PS50157"/>
    </source>
</evidence>
<feature type="compositionally biased region" description="Low complexity" evidence="2">
    <location>
        <begin position="196"/>
        <end position="212"/>
    </location>
</feature>
<dbReference type="OrthoDB" id="10612649at2759"/>
<sequence>MAFPGSPFHTNPTIHPSFSPSSSAKMLDDRPDYIAPSQLDILMTMDTPTNDPNPDPDTPMTNPTSDSPIPSIEADLDPQPANLNPITTFKSPHLRSLTSPLNLDDIFLPSIWDETWEAPIIETTHHHQYHQYHDDHDQPSPETPLYPSSPDQCDLSPHPTTTEEGPDPNQDADADLLLTTSEMALTYNLLTSARPTTIPSTSTSTSAPFPASQKPKRPTCPGNPNLQCEWKDCTSTVVFKSYQGLFNHIKLVHLDGLGCPTCKRVFSKDWLLTKHQRVYGHWVEEEVGTGSA</sequence>
<evidence type="ECO:0000313" key="5">
    <source>
        <dbReference type="Proteomes" id="UP000248423"/>
    </source>
</evidence>
<dbReference type="GO" id="GO:0008270">
    <property type="term" value="F:zinc ion binding"/>
    <property type="evidence" value="ECO:0007669"/>
    <property type="project" value="UniProtKB-KW"/>
</dbReference>